<evidence type="ECO:0000313" key="2">
    <source>
        <dbReference type="Proteomes" id="UP000289738"/>
    </source>
</evidence>
<reference evidence="1 2" key="1">
    <citation type="submission" date="2019-01" db="EMBL/GenBank/DDBJ databases">
        <title>Sequencing of cultivated peanut Arachis hypogaea provides insights into genome evolution and oil improvement.</title>
        <authorList>
            <person name="Chen X."/>
        </authorList>
    </citation>
    <scope>NUCLEOTIDE SEQUENCE [LARGE SCALE GENOMIC DNA]</scope>
    <source>
        <strain evidence="2">cv. Fuhuasheng</strain>
        <tissue evidence="1">Leaves</tissue>
    </source>
</reference>
<gene>
    <name evidence="1" type="ORF">Ahy_A02g007380</name>
</gene>
<name>A0A445ECE7_ARAHY</name>
<dbReference type="EMBL" id="SDMP01000002">
    <property type="protein sequence ID" value="RYR73081.1"/>
    <property type="molecule type" value="Genomic_DNA"/>
</dbReference>
<evidence type="ECO:0000313" key="1">
    <source>
        <dbReference type="EMBL" id="RYR73081.1"/>
    </source>
</evidence>
<comment type="caution">
    <text evidence="1">The sequence shown here is derived from an EMBL/GenBank/DDBJ whole genome shotgun (WGS) entry which is preliminary data.</text>
</comment>
<dbReference type="Proteomes" id="UP000289738">
    <property type="component" value="Chromosome A02"/>
</dbReference>
<dbReference type="AlphaFoldDB" id="A0A445ECE7"/>
<organism evidence="1 2">
    <name type="scientific">Arachis hypogaea</name>
    <name type="common">Peanut</name>
    <dbReference type="NCBI Taxonomy" id="3818"/>
    <lineage>
        <taxon>Eukaryota</taxon>
        <taxon>Viridiplantae</taxon>
        <taxon>Streptophyta</taxon>
        <taxon>Embryophyta</taxon>
        <taxon>Tracheophyta</taxon>
        <taxon>Spermatophyta</taxon>
        <taxon>Magnoliopsida</taxon>
        <taxon>eudicotyledons</taxon>
        <taxon>Gunneridae</taxon>
        <taxon>Pentapetalae</taxon>
        <taxon>rosids</taxon>
        <taxon>fabids</taxon>
        <taxon>Fabales</taxon>
        <taxon>Fabaceae</taxon>
        <taxon>Papilionoideae</taxon>
        <taxon>50 kb inversion clade</taxon>
        <taxon>dalbergioids sensu lato</taxon>
        <taxon>Dalbergieae</taxon>
        <taxon>Pterocarpus clade</taxon>
        <taxon>Arachis</taxon>
    </lineage>
</organism>
<proteinExistence type="predicted"/>
<keyword evidence="2" id="KW-1185">Reference proteome</keyword>
<protein>
    <submittedName>
        <fullName evidence="1">Uncharacterized protein</fullName>
    </submittedName>
</protein>
<sequence>MLKRLPSCQGFGGCRSQEESWMNLQSPISPRKDVVQNRCLEFMQLIKLMKIQLPLVFAFYKFLIQIDRVRNIKGIMRFATRKGDLSCSSLK</sequence>
<accession>A0A445ECE7</accession>